<evidence type="ECO:0000256" key="1">
    <source>
        <dbReference type="SAM" id="Phobius"/>
    </source>
</evidence>
<organism evidence="2">
    <name type="scientific">Eisenia nordenskioldi pallida</name>
    <dbReference type="NCBI Taxonomy" id="1269248"/>
    <lineage>
        <taxon>Eukaryota</taxon>
        <taxon>Metazoa</taxon>
        <taxon>Spiralia</taxon>
        <taxon>Lophotrochozoa</taxon>
        <taxon>Annelida</taxon>
        <taxon>Clitellata</taxon>
        <taxon>Oligochaeta</taxon>
        <taxon>Crassiclitellata</taxon>
        <taxon>Lumbricina</taxon>
        <taxon>Lumbricidae</taxon>
        <taxon>Lumbricinae</taxon>
        <taxon>Eisenia</taxon>
    </lineage>
</organism>
<reference evidence="2" key="1">
    <citation type="submission" date="2019-03" db="EMBL/GenBank/DDBJ databases">
        <authorList>
            <person name="Shekhovtsov S.V."/>
            <person name="Golovanova E.V."/>
            <person name="Berman D.I."/>
            <person name="Bulakhova N.A."/>
            <person name="Szederjesi T."/>
            <person name="Peltek S.E."/>
        </authorList>
    </citation>
    <scope>NUCLEOTIDE SEQUENCE</scope>
</reference>
<geneLocation type="mitochondrion" evidence="2"/>
<accession>A0A6B9IUY9</accession>
<dbReference type="AlphaFoldDB" id="A0A6B9IUY9"/>
<reference evidence="2" key="2">
    <citation type="journal article" date="2020" name="Eur. J. Soil Biol.">
        <title>Phylogeny of the Eisenia nordenskioldi complex based on mitochondrial genomes.</title>
        <authorList>
            <person name="Shekhovtsov S."/>
            <person name="Golovanova E."/>
            <person name="Ershov N."/>
            <person name="Poluboyarova T."/>
            <person name="Berman D."/>
            <person name="Bulakhova N."/>
            <person name="Szederjesi T."/>
            <person name="Peltek S."/>
        </authorList>
    </citation>
    <scope>NUCLEOTIDE SEQUENCE</scope>
</reference>
<keyword evidence="2" id="KW-0496">Mitochondrion</keyword>
<gene>
    <name evidence="2" type="primary">ATP8</name>
</gene>
<dbReference type="EMBL" id="MK618512">
    <property type="protein sequence ID" value="QGZ09974.1"/>
    <property type="molecule type" value="Genomic_DNA"/>
</dbReference>
<evidence type="ECO:0000313" key="2">
    <source>
        <dbReference type="EMBL" id="QGZ09974.1"/>
    </source>
</evidence>
<feature type="transmembrane region" description="Helical" evidence="1">
    <location>
        <begin position="6"/>
        <end position="29"/>
    </location>
</feature>
<proteinExistence type="predicted"/>
<keyword evidence="1" id="KW-0812">Transmembrane</keyword>
<protein>
    <submittedName>
        <fullName evidence="2">ATP synthase F0 subunit 8</fullName>
    </submittedName>
</protein>
<sequence length="53" mass="6052">MPHLSPMSWILAITMFWTALSILASTLWWTKHLSFSSSSSYSSSALKSSWTWL</sequence>
<keyword evidence="1" id="KW-1133">Transmembrane helix</keyword>
<keyword evidence="1" id="KW-0472">Membrane</keyword>
<name>A0A6B9IUY9_9ANNE</name>